<accession>A0A9Q1AST9</accession>
<dbReference type="AlphaFoldDB" id="A0A9Q1AST9"/>
<keyword evidence="2" id="KW-0687">Ribonucleoprotein</keyword>
<dbReference type="InterPro" id="IPR010736">
    <property type="entry name" value="SHIPPO-rpt"/>
</dbReference>
<keyword evidence="5" id="KW-1185">Reference proteome</keyword>
<dbReference type="EMBL" id="JAPFRF010000018">
    <property type="protein sequence ID" value="KAJ7308467.1"/>
    <property type="molecule type" value="Genomic_DNA"/>
</dbReference>
<evidence type="ECO:0000313" key="5">
    <source>
        <dbReference type="Proteomes" id="UP001142489"/>
    </source>
</evidence>
<evidence type="ECO:0000256" key="3">
    <source>
        <dbReference type="SAM" id="MobiDB-lite"/>
    </source>
</evidence>
<sequence length="297" mass="32666">MIHPESSKEISLVEIMTREVQTNDLKEVVNKLIPDSNGKDIEKACQSIYPLHDVYVRKVKICPGPGSYRLPPTIGSVNHDYTRFASPAYSFHRRLGNSIHVKDSSPGPCYYVEPGLTRFGRTRGPSYSMLSRAKPRGFPQSPGPATYSPERVPPASERRAPSFSMGSRTKQRSVDLVPSPNSYTLPSLLGPHVLSKPSSPSFTLSGCNARGGYSQDLSQTPGPGCYNTTDPSVYLRRPPAYSILGRTKKAASPFGTPGPGAHSPEKVRVHKRRAPSYSLGVRHSEYLMPFIVDPPEW</sequence>
<dbReference type="InterPro" id="IPR051291">
    <property type="entry name" value="CIMAP"/>
</dbReference>
<dbReference type="GO" id="GO:0003735">
    <property type="term" value="F:structural constituent of ribosome"/>
    <property type="evidence" value="ECO:0007669"/>
    <property type="project" value="InterPro"/>
</dbReference>
<evidence type="ECO:0000313" key="4">
    <source>
        <dbReference type="EMBL" id="KAJ7308467.1"/>
    </source>
</evidence>
<name>A0A9Q1AST9_9SAUR</name>
<dbReference type="PANTHER" id="PTHR21580">
    <property type="entry name" value="SHIPPO-1-RELATED"/>
    <property type="match status" value="1"/>
</dbReference>
<gene>
    <name evidence="4" type="ORF">JRQ81_009018</name>
</gene>
<dbReference type="GO" id="GO:1990904">
    <property type="term" value="C:ribonucleoprotein complex"/>
    <property type="evidence" value="ECO:0007669"/>
    <property type="project" value="UniProtKB-KW"/>
</dbReference>
<proteinExistence type="predicted"/>
<dbReference type="Proteomes" id="UP001142489">
    <property type="component" value="Unassembled WGS sequence"/>
</dbReference>
<reference evidence="4" key="1">
    <citation type="journal article" date="2023" name="DNA Res.">
        <title>Chromosome-level genome assembly of Phrynocephalus forsythii using third-generation DNA sequencing and Hi-C analysis.</title>
        <authorList>
            <person name="Qi Y."/>
            <person name="Zhao W."/>
            <person name="Zhao Y."/>
            <person name="Niu C."/>
            <person name="Cao S."/>
            <person name="Zhang Y."/>
        </authorList>
    </citation>
    <scope>NUCLEOTIDE SEQUENCE</scope>
    <source>
        <tissue evidence="4">Muscle</tissue>
    </source>
</reference>
<evidence type="ECO:0000256" key="2">
    <source>
        <dbReference type="ARBA" id="ARBA00023274"/>
    </source>
</evidence>
<protein>
    <recommendedName>
        <fullName evidence="6">Outer dense fiber protein 3-like protein 2</fullName>
    </recommendedName>
</protein>
<keyword evidence="1" id="KW-0689">Ribosomal protein</keyword>
<evidence type="ECO:0008006" key="6">
    <source>
        <dbReference type="Google" id="ProtNLM"/>
    </source>
</evidence>
<dbReference type="GO" id="GO:0005840">
    <property type="term" value="C:ribosome"/>
    <property type="evidence" value="ECO:0007669"/>
    <property type="project" value="UniProtKB-KW"/>
</dbReference>
<dbReference type="Pfam" id="PF01015">
    <property type="entry name" value="Ribosomal_S3Ae"/>
    <property type="match status" value="1"/>
</dbReference>
<dbReference type="PANTHER" id="PTHR21580:SF57">
    <property type="entry name" value="OUTER DENSE FIBER OF SPERM TAILS 3-LIKE 2-RELATED"/>
    <property type="match status" value="1"/>
</dbReference>
<dbReference type="OrthoDB" id="429991at2759"/>
<comment type="caution">
    <text evidence="4">The sequence shown here is derived from an EMBL/GenBank/DDBJ whole genome shotgun (WGS) entry which is preliminary data.</text>
</comment>
<dbReference type="GO" id="GO:0006412">
    <property type="term" value="P:translation"/>
    <property type="evidence" value="ECO:0007669"/>
    <property type="project" value="InterPro"/>
</dbReference>
<evidence type="ECO:0000256" key="1">
    <source>
        <dbReference type="ARBA" id="ARBA00022980"/>
    </source>
</evidence>
<dbReference type="InterPro" id="IPR001593">
    <property type="entry name" value="Ribosomal_eS1"/>
</dbReference>
<dbReference type="GO" id="GO:0005856">
    <property type="term" value="C:cytoskeleton"/>
    <property type="evidence" value="ECO:0007669"/>
    <property type="project" value="TreeGrafter"/>
</dbReference>
<organism evidence="4 5">
    <name type="scientific">Phrynocephalus forsythii</name>
    <dbReference type="NCBI Taxonomy" id="171643"/>
    <lineage>
        <taxon>Eukaryota</taxon>
        <taxon>Metazoa</taxon>
        <taxon>Chordata</taxon>
        <taxon>Craniata</taxon>
        <taxon>Vertebrata</taxon>
        <taxon>Euteleostomi</taxon>
        <taxon>Lepidosauria</taxon>
        <taxon>Squamata</taxon>
        <taxon>Bifurcata</taxon>
        <taxon>Unidentata</taxon>
        <taxon>Episquamata</taxon>
        <taxon>Toxicofera</taxon>
        <taxon>Iguania</taxon>
        <taxon>Acrodonta</taxon>
        <taxon>Agamidae</taxon>
        <taxon>Agaminae</taxon>
        <taxon>Phrynocephalus</taxon>
    </lineage>
</organism>
<feature type="region of interest" description="Disordered" evidence="3">
    <location>
        <begin position="122"/>
        <end position="179"/>
    </location>
</feature>
<dbReference type="Pfam" id="PF07004">
    <property type="entry name" value="SHIPPO-rpt"/>
    <property type="match status" value="6"/>
</dbReference>